<keyword evidence="11" id="KW-0282">Flagellum</keyword>
<keyword evidence="9 10" id="KW-0472">Membrane</keyword>
<comment type="function">
    <text evidence="1 10">Controls the rotational direction of flagella during chemotaxis.</text>
</comment>
<evidence type="ECO:0000256" key="7">
    <source>
        <dbReference type="ARBA" id="ARBA00022779"/>
    </source>
</evidence>
<dbReference type="PANTHER" id="PTHR35091:SF2">
    <property type="entry name" value="FLAGELLAR PROTEIN FLIL"/>
    <property type="match status" value="1"/>
</dbReference>
<evidence type="ECO:0000256" key="2">
    <source>
        <dbReference type="ARBA" id="ARBA00004162"/>
    </source>
</evidence>
<dbReference type="InterPro" id="IPR005503">
    <property type="entry name" value="FliL"/>
</dbReference>
<evidence type="ECO:0000256" key="9">
    <source>
        <dbReference type="ARBA" id="ARBA00023136"/>
    </source>
</evidence>
<evidence type="ECO:0000256" key="1">
    <source>
        <dbReference type="ARBA" id="ARBA00002254"/>
    </source>
</evidence>
<gene>
    <name evidence="11" type="primary">fliL</name>
    <name evidence="11" type="ORF">ABQJ54_13710</name>
</gene>
<keyword evidence="7 10" id="KW-0283">Flagellar rotation</keyword>
<evidence type="ECO:0000256" key="10">
    <source>
        <dbReference type="RuleBase" id="RU364125"/>
    </source>
</evidence>
<keyword evidence="11" id="KW-0969">Cilium</keyword>
<evidence type="ECO:0000256" key="4">
    <source>
        <dbReference type="ARBA" id="ARBA00022475"/>
    </source>
</evidence>
<organism evidence="11 12">
    <name type="scientific">Rhodanobacter lycopersici</name>
    <dbReference type="NCBI Taxonomy" id="3162487"/>
    <lineage>
        <taxon>Bacteria</taxon>
        <taxon>Pseudomonadati</taxon>
        <taxon>Pseudomonadota</taxon>
        <taxon>Gammaproteobacteria</taxon>
        <taxon>Lysobacterales</taxon>
        <taxon>Rhodanobacteraceae</taxon>
        <taxon>Rhodanobacter</taxon>
    </lineage>
</organism>
<accession>A0ABV3QG42</accession>
<keyword evidence="6 10" id="KW-0812">Transmembrane</keyword>
<evidence type="ECO:0000313" key="11">
    <source>
        <dbReference type="EMBL" id="MEW9572810.1"/>
    </source>
</evidence>
<dbReference type="EMBL" id="JBFOHK010000003">
    <property type="protein sequence ID" value="MEW9572810.1"/>
    <property type="molecule type" value="Genomic_DNA"/>
</dbReference>
<evidence type="ECO:0000256" key="8">
    <source>
        <dbReference type="ARBA" id="ARBA00022989"/>
    </source>
</evidence>
<keyword evidence="8 10" id="KW-1133">Transmembrane helix</keyword>
<name>A0ABV3QG42_9GAMM</name>
<protein>
    <recommendedName>
        <fullName evidence="10">Flagellar protein FliL</fullName>
    </recommendedName>
</protein>
<dbReference type="PANTHER" id="PTHR35091">
    <property type="entry name" value="FLAGELLAR PROTEIN FLIL"/>
    <property type="match status" value="1"/>
</dbReference>
<dbReference type="Proteomes" id="UP001556220">
    <property type="component" value="Unassembled WGS sequence"/>
</dbReference>
<dbReference type="RefSeq" id="WP_367854865.1">
    <property type="nucleotide sequence ID" value="NZ_JBFOHK010000003.1"/>
</dbReference>
<comment type="caution">
    <text evidence="11">The sequence shown here is derived from an EMBL/GenBank/DDBJ whole genome shotgun (WGS) entry which is preliminary data.</text>
</comment>
<keyword evidence="10" id="KW-0997">Cell inner membrane</keyword>
<proteinExistence type="inferred from homology"/>
<keyword evidence="5 10" id="KW-0145">Chemotaxis</keyword>
<keyword evidence="12" id="KW-1185">Reference proteome</keyword>
<evidence type="ECO:0000256" key="6">
    <source>
        <dbReference type="ARBA" id="ARBA00022692"/>
    </source>
</evidence>
<dbReference type="Pfam" id="PF03748">
    <property type="entry name" value="FliL"/>
    <property type="match status" value="1"/>
</dbReference>
<keyword evidence="4" id="KW-1003">Cell membrane</keyword>
<reference evidence="11 12" key="1">
    <citation type="submission" date="2024-06" db="EMBL/GenBank/DDBJ databases">
        <authorList>
            <person name="Woo H."/>
        </authorList>
    </citation>
    <scope>NUCLEOTIDE SEQUENCE [LARGE SCALE GENOMIC DNA]</scope>
    <source>
        <strain evidence="11 12">Si-c</strain>
    </source>
</reference>
<evidence type="ECO:0000256" key="3">
    <source>
        <dbReference type="ARBA" id="ARBA00008281"/>
    </source>
</evidence>
<evidence type="ECO:0000313" key="12">
    <source>
        <dbReference type="Proteomes" id="UP001556220"/>
    </source>
</evidence>
<sequence length="182" mass="20002">MDCFGRVGALWRATLNQRIEDFMANEEQTAAAPPAGKQRGPLLIGVAVLLALAGGGYFWHMQKSAHAEADQQAAVSRAELYLPMDPPFVVNFRDGDSLRYLQVAVTLMSHDPHAIEVAKSADPVIRDALVSLFSNQEYSVISQTAGRQKLQEQALQSVRKIVDARLGRPGIDALYFTSFVMQ</sequence>
<keyword evidence="11" id="KW-0966">Cell projection</keyword>
<evidence type="ECO:0000256" key="5">
    <source>
        <dbReference type="ARBA" id="ARBA00022500"/>
    </source>
</evidence>
<feature type="transmembrane region" description="Helical" evidence="10">
    <location>
        <begin position="42"/>
        <end position="59"/>
    </location>
</feature>
<comment type="subcellular location">
    <subcellularLocation>
        <location evidence="10">Cell inner membrane</location>
    </subcellularLocation>
    <subcellularLocation>
        <location evidence="2">Cell membrane</location>
        <topology evidence="2">Single-pass membrane protein</topology>
    </subcellularLocation>
</comment>
<comment type="similarity">
    <text evidence="3 10">Belongs to the FliL family.</text>
</comment>